<dbReference type="OrthoDB" id="1974338at2759"/>
<feature type="region of interest" description="Disordered" evidence="6">
    <location>
        <begin position="44"/>
        <end position="80"/>
    </location>
</feature>
<evidence type="ECO:0000256" key="4">
    <source>
        <dbReference type="ARBA" id="ARBA00023163"/>
    </source>
</evidence>
<evidence type="ECO:0000256" key="2">
    <source>
        <dbReference type="ARBA" id="ARBA00023015"/>
    </source>
</evidence>
<evidence type="ECO:0000313" key="7">
    <source>
        <dbReference type="EMBL" id="PIA35212.1"/>
    </source>
</evidence>
<evidence type="ECO:0000256" key="6">
    <source>
        <dbReference type="SAM" id="MobiDB-lite"/>
    </source>
</evidence>
<dbReference type="EMBL" id="KZ305053">
    <property type="protein sequence ID" value="PIA35212.1"/>
    <property type="molecule type" value="Genomic_DNA"/>
</dbReference>
<organism evidence="7 8">
    <name type="scientific">Aquilegia coerulea</name>
    <name type="common">Rocky mountain columbine</name>
    <dbReference type="NCBI Taxonomy" id="218851"/>
    <lineage>
        <taxon>Eukaryota</taxon>
        <taxon>Viridiplantae</taxon>
        <taxon>Streptophyta</taxon>
        <taxon>Embryophyta</taxon>
        <taxon>Tracheophyta</taxon>
        <taxon>Spermatophyta</taxon>
        <taxon>Magnoliopsida</taxon>
        <taxon>Ranunculales</taxon>
        <taxon>Ranunculaceae</taxon>
        <taxon>Thalictroideae</taxon>
        <taxon>Aquilegia</taxon>
    </lineage>
</organism>
<dbReference type="GO" id="GO:0005634">
    <property type="term" value="C:nucleus"/>
    <property type="evidence" value="ECO:0007669"/>
    <property type="project" value="UniProtKB-SubCell"/>
</dbReference>
<keyword evidence="5" id="KW-0539">Nucleus</keyword>
<evidence type="ECO:0000313" key="8">
    <source>
        <dbReference type="Proteomes" id="UP000230069"/>
    </source>
</evidence>
<feature type="compositionally biased region" description="Basic and acidic residues" evidence="6">
    <location>
        <begin position="55"/>
        <end position="66"/>
    </location>
</feature>
<keyword evidence="3" id="KW-0238">DNA-binding</keyword>
<dbReference type="AlphaFoldDB" id="A0A2G5CVA1"/>
<dbReference type="Gene3D" id="2.40.330.10">
    <property type="entry name" value="DNA-binding pseudobarrel domain"/>
    <property type="match status" value="1"/>
</dbReference>
<dbReference type="InterPro" id="IPR015300">
    <property type="entry name" value="DNA-bd_pseudobarrel_sf"/>
</dbReference>
<proteinExistence type="predicted"/>
<protein>
    <recommendedName>
        <fullName evidence="9">TF-B3 domain-containing protein</fullName>
    </recommendedName>
</protein>
<comment type="subcellular location">
    <subcellularLocation>
        <location evidence="1">Nucleus</location>
    </subcellularLocation>
</comment>
<dbReference type="GO" id="GO:0003677">
    <property type="term" value="F:DNA binding"/>
    <property type="evidence" value="ECO:0007669"/>
    <property type="project" value="UniProtKB-KW"/>
</dbReference>
<evidence type="ECO:0008006" key="9">
    <source>
        <dbReference type="Google" id="ProtNLM"/>
    </source>
</evidence>
<evidence type="ECO:0000256" key="5">
    <source>
        <dbReference type="ARBA" id="ARBA00023242"/>
    </source>
</evidence>
<evidence type="ECO:0000256" key="3">
    <source>
        <dbReference type="ARBA" id="ARBA00023125"/>
    </source>
</evidence>
<keyword evidence="4" id="KW-0804">Transcription</keyword>
<feature type="region of interest" description="Disordered" evidence="6">
    <location>
        <begin position="151"/>
        <end position="171"/>
    </location>
</feature>
<name>A0A2G5CVA1_AQUCA</name>
<dbReference type="InParanoid" id="A0A2G5CVA1"/>
<accession>A0A2G5CVA1</accession>
<dbReference type="Proteomes" id="UP000230069">
    <property type="component" value="Unassembled WGS sequence"/>
</dbReference>
<reference evidence="7 8" key="1">
    <citation type="submission" date="2017-09" db="EMBL/GenBank/DDBJ databases">
        <title>WGS assembly of Aquilegia coerulea Goldsmith.</title>
        <authorList>
            <person name="Hodges S."/>
            <person name="Kramer E."/>
            <person name="Nordborg M."/>
            <person name="Tomkins J."/>
            <person name="Borevitz J."/>
            <person name="Derieg N."/>
            <person name="Yan J."/>
            <person name="Mihaltcheva S."/>
            <person name="Hayes R.D."/>
            <person name="Rokhsar D."/>
        </authorList>
    </citation>
    <scope>NUCLEOTIDE SEQUENCE [LARGE SCALE GENOMIC DNA]</scope>
    <source>
        <strain evidence="8">cv. Goldsmith</strain>
    </source>
</reference>
<gene>
    <name evidence="7" type="ORF">AQUCO_03600107v1</name>
</gene>
<keyword evidence="2" id="KW-0805">Transcription regulation</keyword>
<evidence type="ECO:0000256" key="1">
    <source>
        <dbReference type="ARBA" id="ARBA00004123"/>
    </source>
</evidence>
<sequence>MYLFENTRDYVKQNELQIGDNIILYKDEGNELYISYKKASVSISAPTNNEGGSSEVERSLQGKPSEDSFSEFGHSSSNMVDEEDTWYEQAGILLDEPTCANDIMIDESQQLEDSYCMDAHKGYDFRDFEQLADFKDCDFSLYNKDDDLMQLNLDDDQNNKDKGGGSSSNDN</sequence>
<keyword evidence="8" id="KW-1185">Reference proteome</keyword>